<dbReference type="RefSeq" id="WP_069923064.1">
    <property type="nucleotide sequence ID" value="NZ_MEHK01000001.1"/>
</dbReference>
<keyword evidence="3" id="KW-1185">Reference proteome</keyword>
<feature type="region of interest" description="Disordered" evidence="1">
    <location>
        <begin position="1"/>
        <end position="48"/>
    </location>
</feature>
<evidence type="ECO:0000313" key="3">
    <source>
        <dbReference type="Proteomes" id="UP000095705"/>
    </source>
</evidence>
<proteinExistence type="predicted"/>
<protein>
    <submittedName>
        <fullName evidence="2">Uncharacterized protein</fullName>
    </submittedName>
</protein>
<evidence type="ECO:0000256" key="1">
    <source>
        <dbReference type="SAM" id="MobiDB-lite"/>
    </source>
</evidence>
<dbReference type="AlphaFoldDB" id="A0A1E5PZ81"/>
<comment type="caution">
    <text evidence="2">The sequence shown here is derived from an EMBL/GenBank/DDBJ whole genome shotgun (WGS) entry which is preliminary data.</text>
</comment>
<name>A0A1E5PZ81_9ACTN</name>
<sequence length="74" mass="7459">MTQGSESARFGEHATDTNATTMRRAVTSAGRIRSSPAQAAGVFGGYPQCASDRITSPVRASASAAGAPLTSVDS</sequence>
<reference evidence="2 3" key="1">
    <citation type="submission" date="2016-08" db="EMBL/GenBank/DDBJ databases">
        <title>The complete genome of Streptomyces subrutilus 10-1-1.</title>
        <authorList>
            <person name="Chen X."/>
        </authorList>
    </citation>
    <scope>NUCLEOTIDE SEQUENCE [LARGE SCALE GENOMIC DNA]</scope>
    <source>
        <strain evidence="2 3">10-1-1</strain>
    </source>
</reference>
<dbReference type="EMBL" id="MEHK01000001">
    <property type="protein sequence ID" value="OEJ34875.1"/>
    <property type="molecule type" value="Genomic_DNA"/>
</dbReference>
<dbReference type="STRING" id="36818.BGK67_29225"/>
<organism evidence="2 3">
    <name type="scientific">Streptomyces subrutilus</name>
    <dbReference type="NCBI Taxonomy" id="36818"/>
    <lineage>
        <taxon>Bacteria</taxon>
        <taxon>Bacillati</taxon>
        <taxon>Actinomycetota</taxon>
        <taxon>Actinomycetes</taxon>
        <taxon>Kitasatosporales</taxon>
        <taxon>Streptomycetaceae</taxon>
        <taxon>Streptomyces</taxon>
    </lineage>
</organism>
<accession>A0A1E5PZ81</accession>
<gene>
    <name evidence="2" type="ORF">BGK67_29225</name>
</gene>
<evidence type="ECO:0000313" key="2">
    <source>
        <dbReference type="EMBL" id="OEJ34875.1"/>
    </source>
</evidence>
<dbReference type="Proteomes" id="UP000095705">
    <property type="component" value="Unassembled WGS sequence"/>
</dbReference>